<dbReference type="InterPro" id="IPR029063">
    <property type="entry name" value="SAM-dependent_MTases_sf"/>
</dbReference>
<dbReference type="Pfam" id="PF01135">
    <property type="entry name" value="PCMT"/>
    <property type="match status" value="1"/>
</dbReference>
<organism evidence="9">
    <name type="scientific">Alexandrium monilatum</name>
    <dbReference type="NCBI Taxonomy" id="311494"/>
    <lineage>
        <taxon>Eukaryota</taxon>
        <taxon>Sar</taxon>
        <taxon>Alveolata</taxon>
        <taxon>Dinophyceae</taxon>
        <taxon>Gonyaulacales</taxon>
        <taxon>Pyrocystaceae</taxon>
        <taxon>Alexandrium</taxon>
    </lineage>
</organism>
<accession>A0A7S4T273</accession>
<keyword evidence="5" id="KW-0489">Methyltransferase</keyword>
<dbReference type="Gene3D" id="3.40.50.150">
    <property type="entry name" value="Vaccinia Virus protein VP39"/>
    <property type="match status" value="1"/>
</dbReference>
<evidence type="ECO:0000313" key="9">
    <source>
        <dbReference type="EMBL" id="CAE4663324.1"/>
    </source>
</evidence>
<dbReference type="CDD" id="cd02440">
    <property type="entry name" value="AdoMet_MTases"/>
    <property type="match status" value="1"/>
</dbReference>
<dbReference type="PANTHER" id="PTHR11579">
    <property type="entry name" value="PROTEIN-L-ISOASPARTATE O-METHYLTRANSFERASE"/>
    <property type="match status" value="1"/>
</dbReference>
<name>A0A7S4T273_9DINO</name>
<sequence>MEPAPSGLVWKVVGGAERGGVIVRTGRELSAQQASSRLSTGALVQQRELQGERLHYTRLTGSGPETGWVSVRLGDRDLLVGAGRNEVRAAGLRPAAGAPEPAAAGGADAAGGGGQQASADSAVPKAARSRRTPPGLEALVRRLEQKGLLGSAAVREAMLTVDRKHYSASPSDDVAYADRPHAIGHDATISAPHMHAHALGLLAGHLTPGARALDVGCGSGYLCACMAEMVGESGRVIGIDYLAPLVQLSERNIRKADGHLLDTGQLVLKQGDGWKGCPEEAPFHCIHVGAAAESMPEALLEQLRPGGRLVIPVGSGSQTFYQVDKMLDGRIEQKALMGVMYVPLVKLGE</sequence>
<protein>
    <recommendedName>
        <fullName evidence="3">protein-L-isoaspartate(D-aspartate) O-methyltransferase</fullName>
        <ecNumber evidence="3">2.1.1.77</ecNumber>
    </recommendedName>
</protein>
<evidence type="ECO:0000256" key="7">
    <source>
        <dbReference type="ARBA" id="ARBA00022691"/>
    </source>
</evidence>
<dbReference type="EC" id="2.1.1.77" evidence="3"/>
<evidence type="ECO:0000256" key="2">
    <source>
        <dbReference type="ARBA" id="ARBA00005369"/>
    </source>
</evidence>
<dbReference type="EMBL" id="HBNR01085555">
    <property type="protein sequence ID" value="CAE4663324.1"/>
    <property type="molecule type" value="Transcribed_RNA"/>
</dbReference>
<evidence type="ECO:0000256" key="1">
    <source>
        <dbReference type="ARBA" id="ARBA00004496"/>
    </source>
</evidence>
<dbReference type="PANTHER" id="PTHR11579:SF0">
    <property type="entry name" value="PROTEIN-L-ISOASPARTATE(D-ASPARTATE) O-METHYLTRANSFERASE"/>
    <property type="match status" value="1"/>
</dbReference>
<proteinExistence type="inferred from homology"/>
<evidence type="ECO:0000256" key="4">
    <source>
        <dbReference type="ARBA" id="ARBA00022490"/>
    </source>
</evidence>
<dbReference type="SUPFAM" id="SSF53335">
    <property type="entry name" value="S-adenosyl-L-methionine-dependent methyltransferases"/>
    <property type="match status" value="1"/>
</dbReference>
<evidence type="ECO:0000256" key="5">
    <source>
        <dbReference type="ARBA" id="ARBA00022603"/>
    </source>
</evidence>
<comment type="subcellular location">
    <subcellularLocation>
        <location evidence="1">Cytoplasm</location>
    </subcellularLocation>
</comment>
<evidence type="ECO:0000256" key="3">
    <source>
        <dbReference type="ARBA" id="ARBA00011890"/>
    </source>
</evidence>
<dbReference type="GO" id="GO:0005737">
    <property type="term" value="C:cytoplasm"/>
    <property type="evidence" value="ECO:0007669"/>
    <property type="project" value="UniProtKB-SubCell"/>
</dbReference>
<dbReference type="GO" id="GO:0004719">
    <property type="term" value="F:protein-L-isoaspartate (D-aspartate) O-methyltransferase activity"/>
    <property type="evidence" value="ECO:0007669"/>
    <property type="project" value="UniProtKB-EC"/>
</dbReference>
<dbReference type="NCBIfam" id="TIGR00080">
    <property type="entry name" value="pimt"/>
    <property type="match status" value="1"/>
</dbReference>
<reference evidence="9" key="1">
    <citation type="submission" date="2021-01" db="EMBL/GenBank/DDBJ databases">
        <authorList>
            <person name="Corre E."/>
            <person name="Pelletier E."/>
            <person name="Niang G."/>
            <person name="Scheremetjew M."/>
            <person name="Finn R."/>
            <person name="Kale V."/>
            <person name="Holt S."/>
            <person name="Cochrane G."/>
            <person name="Meng A."/>
            <person name="Brown T."/>
            <person name="Cohen L."/>
        </authorList>
    </citation>
    <scope>NUCLEOTIDE SEQUENCE</scope>
    <source>
        <strain evidence="9">CCMP3105</strain>
    </source>
</reference>
<dbReference type="InterPro" id="IPR000682">
    <property type="entry name" value="PCMT"/>
</dbReference>
<gene>
    <name evidence="9" type="ORF">AMON00008_LOCUS61268</name>
</gene>
<feature type="compositionally biased region" description="Low complexity" evidence="8">
    <location>
        <begin position="91"/>
        <end position="107"/>
    </location>
</feature>
<keyword evidence="6" id="KW-0808">Transferase</keyword>
<comment type="similarity">
    <text evidence="2">Belongs to the methyltransferase superfamily. L-isoaspartyl/D-aspartyl protein methyltransferase family.</text>
</comment>
<keyword evidence="7" id="KW-0949">S-adenosyl-L-methionine</keyword>
<feature type="region of interest" description="Disordered" evidence="8">
    <location>
        <begin position="91"/>
        <end position="136"/>
    </location>
</feature>
<keyword evidence="4" id="KW-0963">Cytoplasm</keyword>
<evidence type="ECO:0000256" key="8">
    <source>
        <dbReference type="SAM" id="MobiDB-lite"/>
    </source>
</evidence>
<dbReference type="GO" id="GO:0032259">
    <property type="term" value="P:methylation"/>
    <property type="evidence" value="ECO:0007669"/>
    <property type="project" value="UniProtKB-KW"/>
</dbReference>
<evidence type="ECO:0000256" key="6">
    <source>
        <dbReference type="ARBA" id="ARBA00022679"/>
    </source>
</evidence>
<dbReference type="AlphaFoldDB" id="A0A7S4T273"/>